<comment type="caution">
    <text evidence="2">The sequence shown here is derived from an EMBL/GenBank/DDBJ whole genome shotgun (WGS) entry which is preliminary data.</text>
</comment>
<sequence length="266" mass="28625">MAAAVPLFFADRMPADHPRATATERAAYDRYLAARNHYKEELLDEVVAAVRDGRGGPVLEVGTGYGGLGTELLRRTAPDPAGTPDAPGAPFELYAVCESEAARELYARRLREAGLTARLCVAPGGVPDPDDDFWRGRRFGTVYSANAFNAWPDPAGVLTRLAALTAPGGRVLVNDLRRDPDPFILEYSLREMADDTSSQGRYRLCTYLASLQAAYTCAEAGTLLRDAGLTAWTVSPDGPMALTLRRAPTHPGPPAPTAPSDPWRSP</sequence>
<dbReference type="InterPro" id="IPR029063">
    <property type="entry name" value="SAM-dependent_MTases_sf"/>
</dbReference>
<evidence type="ECO:0000313" key="3">
    <source>
        <dbReference type="Proteomes" id="UP001595855"/>
    </source>
</evidence>
<dbReference type="Pfam" id="PF13489">
    <property type="entry name" value="Methyltransf_23"/>
    <property type="match status" value="1"/>
</dbReference>
<dbReference type="Gene3D" id="3.40.50.150">
    <property type="entry name" value="Vaccinia Virus protein VP39"/>
    <property type="match status" value="1"/>
</dbReference>
<keyword evidence="2" id="KW-0808">Transferase</keyword>
<evidence type="ECO:0000313" key="2">
    <source>
        <dbReference type="EMBL" id="MFC5014591.1"/>
    </source>
</evidence>
<dbReference type="GO" id="GO:0032259">
    <property type="term" value="P:methylation"/>
    <property type="evidence" value="ECO:0007669"/>
    <property type="project" value="UniProtKB-KW"/>
</dbReference>
<dbReference type="Proteomes" id="UP001595855">
    <property type="component" value="Unassembled WGS sequence"/>
</dbReference>
<dbReference type="CDD" id="cd02440">
    <property type="entry name" value="AdoMet_MTases"/>
    <property type="match status" value="1"/>
</dbReference>
<evidence type="ECO:0000256" key="1">
    <source>
        <dbReference type="SAM" id="MobiDB-lite"/>
    </source>
</evidence>
<organism evidence="2 3">
    <name type="scientific">Streptomyces lienomycini</name>
    <dbReference type="NCBI Taxonomy" id="284035"/>
    <lineage>
        <taxon>Bacteria</taxon>
        <taxon>Bacillati</taxon>
        <taxon>Actinomycetota</taxon>
        <taxon>Actinomycetes</taxon>
        <taxon>Kitasatosporales</taxon>
        <taxon>Streptomycetaceae</taxon>
        <taxon>Streptomyces</taxon>
    </lineage>
</organism>
<proteinExistence type="predicted"/>
<dbReference type="SUPFAM" id="SSF53335">
    <property type="entry name" value="S-adenosyl-L-methionine-dependent methyltransferases"/>
    <property type="match status" value="1"/>
</dbReference>
<feature type="compositionally biased region" description="Pro residues" evidence="1">
    <location>
        <begin position="250"/>
        <end position="266"/>
    </location>
</feature>
<keyword evidence="2" id="KW-0489">Methyltransferase</keyword>
<dbReference type="GO" id="GO:0008168">
    <property type="term" value="F:methyltransferase activity"/>
    <property type="evidence" value="ECO:0007669"/>
    <property type="project" value="UniProtKB-KW"/>
</dbReference>
<reference evidence="3" key="1">
    <citation type="journal article" date="2019" name="Int. J. Syst. Evol. Microbiol.">
        <title>The Global Catalogue of Microorganisms (GCM) 10K type strain sequencing project: providing services to taxonomists for standard genome sequencing and annotation.</title>
        <authorList>
            <consortium name="The Broad Institute Genomics Platform"/>
            <consortium name="The Broad Institute Genome Sequencing Center for Infectious Disease"/>
            <person name="Wu L."/>
            <person name="Ma J."/>
        </authorList>
    </citation>
    <scope>NUCLEOTIDE SEQUENCE [LARGE SCALE GENOMIC DNA]</scope>
    <source>
        <strain evidence="3">CGMCC 4.1542</strain>
    </source>
</reference>
<keyword evidence="3" id="KW-1185">Reference proteome</keyword>
<dbReference type="RefSeq" id="WP_271321175.1">
    <property type="nucleotide sequence ID" value="NZ_BAAATN010000001.1"/>
</dbReference>
<dbReference type="EMBL" id="JBHSJO010000001">
    <property type="protein sequence ID" value="MFC5014591.1"/>
    <property type="molecule type" value="Genomic_DNA"/>
</dbReference>
<protein>
    <submittedName>
        <fullName evidence="2">Class I SAM-dependent methyltransferase</fullName>
        <ecNumber evidence="2">2.1.1.-</ecNumber>
    </submittedName>
</protein>
<accession>A0ABV9WP60</accession>
<gene>
    <name evidence="2" type="ORF">ACFPRC_06845</name>
</gene>
<feature type="region of interest" description="Disordered" evidence="1">
    <location>
        <begin position="243"/>
        <end position="266"/>
    </location>
</feature>
<name>A0ABV9WP60_9ACTN</name>
<dbReference type="EC" id="2.1.1.-" evidence="2"/>